<organism evidence="1 2">
    <name type="scientific">Colletotrichum melonis</name>
    <dbReference type="NCBI Taxonomy" id="1209925"/>
    <lineage>
        <taxon>Eukaryota</taxon>
        <taxon>Fungi</taxon>
        <taxon>Dikarya</taxon>
        <taxon>Ascomycota</taxon>
        <taxon>Pezizomycotina</taxon>
        <taxon>Sordariomycetes</taxon>
        <taxon>Hypocreomycetidae</taxon>
        <taxon>Glomerellales</taxon>
        <taxon>Glomerellaceae</taxon>
        <taxon>Colletotrichum</taxon>
        <taxon>Colletotrichum acutatum species complex</taxon>
    </lineage>
</organism>
<comment type="caution">
    <text evidence="1">The sequence shown here is derived from an EMBL/GenBank/DDBJ whole genome shotgun (WGS) entry which is preliminary data.</text>
</comment>
<keyword evidence="2" id="KW-1185">Reference proteome</keyword>
<accession>A0AAI9U7V8</accession>
<dbReference type="EMBL" id="MLGG01000046">
    <property type="protein sequence ID" value="KAK1451968.1"/>
    <property type="molecule type" value="Genomic_DNA"/>
</dbReference>
<dbReference type="AlphaFoldDB" id="A0AAI9U7V8"/>
<evidence type="ECO:0000313" key="2">
    <source>
        <dbReference type="Proteomes" id="UP001239795"/>
    </source>
</evidence>
<sequence>MQAVNSQLLHYHSHARTAWDNGQTARIRFLLTELRLTL</sequence>
<proteinExistence type="predicted"/>
<name>A0AAI9U7V8_9PEZI</name>
<evidence type="ECO:0000313" key="1">
    <source>
        <dbReference type="EMBL" id="KAK1451968.1"/>
    </source>
</evidence>
<reference evidence="1 2" key="1">
    <citation type="submission" date="2016-10" db="EMBL/GenBank/DDBJ databases">
        <title>The genome sequence of Colletotrichum fioriniae PJ7.</title>
        <authorList>
            <person name="Baroncelli R."/>
        </authorList>
    </citation>
    <scope>NUCLEOTIDE SEQUENCE [LARGE SCALE GENOMIC DNA]</scope>
    <source>
        <strain evidence="1">Col 31</strain>
    </source>
</reference>
<dbReference type="Proteomes" id="UP001239795">
    <property type="component" value="Unassembled WGS sequence"/>
</dbReference>
<gene>
    <name evidence="1" type="ORF">CMEL01_06542</name>
</gene>
<protein>
    <submittedName>
        <fullName evidence="1">Uncharacterized protein</fullName>
    </submittedName>
</protein>